<evidence type="ECO:0000256" key="4">
    <source>
        <dbReference type="ARBA" id="ARBA00022538"/>
    </source>
</evidence>
<dbReference type="Proteomes" id="UP000219465">
    <property type="component" value="Unassembled WGS sequence"/>
</dbReference>
<keyword evidence="4 10" id="KW-0633">Potassium transport</keyword>
<proteinExistence type="inferred from homology"/>
<gene>
    <name evidence="13" type="ORF">SAMN05877838_2997</name>
</gene>
<feature type="transmembrane region" description="Helical" evidence="12">
    <location>
        <begin position="186"/>
        <end position="208"/>
    </location>
</feature>
<keyword evidence="5 12" id="KW-0812">Transmembrane</keyword>
<dbReference type="GO" id="GO:0015379">
    <property type="term" value="F:potassium:chloride symporter activity"/>
    <property type="evidence" value="ECO:0007669"/>
    <property type="project" value="InterPro"/>
</dbReference>
<feature type="binding site" evidence="11">
    <location>
        <position position="115"/>
    </location>
    <ligand>
        <name>K(+)</name>
        <dbReference type="ChEBI" id="CHEBI:29103"/>
    </ligand>
</feature>
<dbReference type="GO" id="GO:0005886">
    <property type="term" value="C:plasma membrane"/>
    <property type="evidence" value="ECO:0007669"/>
    <property type="project" value="UniProtKB-SubCell"/>
</dbReference>
<keyword evidence="10" id="KW-0997">Cell inner membrane</keyword>
<dbReference type="GO" id="GO:0046872">
    <property type="term" value="F:metal ion binding"/>
    <property type="evidence" value="ECO:0007669"/>
    <property type="project" value="UniProtKB-KW"/>
</dbReference>
<dbReference type="InterPro" id="IPR003445">
    <property type="entry name" value="Cat_transpt"/>
</dbReference>
<dbReference type="RefSeq" id="WP_244577908.1">
    <property type="nucleotide sequence ID" value="NZ_OCPC01000004.1"/>
</dbReference>
<evidence type="ECO:0000256" key="2">
    <source>
        <dbReference type="ARBA" id="ARBA00022448"/>
    </source>
</evidence>
<feature type="transmembrane region" description="Helical" evidence="12">
    <location>
        <begin position="241"/>
        <end position="262"/>
    </location>
</feature>
<evidence type="ECO:0000256" key="7">
    <source>
        <dbReference type="ARBA" id="ARBA00022989"/>
    </source>
</evidence>
<feature type="binding site" evidence="11">
    <location>
        <position position="434"/>
    </location>
    <ligand>
        <name>K(+)</name>
        <dbReference type="ChEBI" id="CHEBI:29103"/>
    </ligand>
</feature>
<keyword evidence="6 10" id="KW-0630">Potassium</keyword>
<keyword evidence="14" id="KW-1185">Reference proteome</keyword>
<feature type="transmembrane region" description="Helical" evidence="12">
    <location>
        <begin position="332"/>
        <end position="356"/>
    </location>
</feature>
<evidence type="ECO:0000256" key="5">
    <source>
        <dbReference type="ARBA" id="ARBA00022692"/>
    </source>
</evidence>
<feature type="transmembrane region" description="Helical" evidence="12">
    <location>
        <begin position="136"/>
        <end position="156"/>
    </location>
</feature>
<evidence type="ECO:0000256" key="10">
    <source>
        <dbReference type="PIRNR" id="PIRNR006247"/>
    </source>
</evidence>
<evidence type="ECO:0000256" key="11">
    <source>
        <dbReference type="PIRSR" id="PIRSR006247-1"/>
    </source>
</evidence>
<dbReference type="Pfam" id="PF02386">
    <property type="entry name" value="TrkH"/>
    <property type="match status" value="2"/>
</dbReference>
<evidence type="ECO:0000313" key="13">
    <source>
        <dbReference type="EMBL" id="SOE18085.1"/>
    </source>
</evidence>
<keyword evidence="11" id="KW-0479">Metal-binding</keyword>
<dbReference type="PANTHER" id="PTHR32024">
    <property type="entry name" value="TRK SYSTEM POTASSIUM UPTAKE PROTEIN TRKG-RELATED"/>
    <property type="match status" value="1"/>
</dbReference>
<feature type="transmembrane region" description="Helical" evidence="12">
    <location>
        <begin position="12"/>
        <end position="34"/>
    </location>
</feature>
<dbReference type="AlphaFoldDB" id="A0A286ID86"/>
<accession>A0A286ID86</accession>
<keyword evidence="2 10" id="KW-0813">Transport</keyword>
<feature type="transmembrane region" description="Helical" evidence="12">
    <location>
        <begin position="392"/>
        <end position="414"/>
    </location>
</feature>
<dbReference type="PANTHER" id="PTHR32024:SF3">
    <property type="entry name" value="TRK SYSTEM POTASSIUM UPTAKE PROTEIN"/>
    <property type="match status" value="1"/>
</dbReference>
<feature type="transmembrane region" description="Helical" evidence="12">
    <location>
        <begin position="458"/>
        <end position="479"/>
    </location>
</feature>
<feature type="transmembrane region" description="Helical" evidence="12">
    <location>
        <begin position="40"/>
        <end position="61"/>
    </location>
</feature>
<dbReference type="PIRSF" id="PIRSF006247">
    <property type="entry name" value="TrkH"/>
    <property type="match status" value="1"/>
</dbReference>
<name>A0A286ID86_9HYPH</name>
<evidence type="ECO:0000256" key="9">
    <source>
        <dbReference type="ARBA" id="ARBA00023136"/>
    </source>
</evidence>
<feature type="binding site" evidence="11">
    <location>
        <position position="114"/>
    </location>
    <ligand>
        <name>K(+)</name>
        <dbReference type="ChEBI" id="CHEBI:29103"/>
    </ligand>
</feature>
<feature type="transmembrane region" description="Helical" evidence="12">
    <location>
        <begin position="73"/>
        <end position="94"/>
    </location>
</feature>
<evidence type="ECO:0000256" key="12">
    <source>
        <dbReference type="SAM" id="Phobius"/>
    </source>
</evidence>
<organism evidence="13 14">
    <name type="scientific">Hoeflea halophila</name>
    <dbReference type="NCBI Taxonomy" id="714899"/>
    <lineage>
        <taxon>Bacteria</taxon>
        <taxon>Pseudomonadati</taxon>
        <taxon>Pseudomonadota</taxon>
        <taxon>Alphaproteobacteria</taxon>
        <taxon>Hyphomicrobiales</taxon>
        <taxon>Rhizobiaceae</taxon>
        <taxon>Hoeflea</taxon>
    </lineage>
</organism>
<feature type="binding site" evidence="11">
    <location>
        <position position="435"/>
    </location>
    <ligand>
        <name>K(+)</name>
        <dbReference type="ChEBI" id="CHEBI:29103"/>
    </ligand>
</feature>
<keyword evidence="3 10" id="KW-1003">Cell membrane</keyword>
<comment type="subcellular location">
    <subcellularLocation>
        <location evidence="10">Cell inner membrane</location>
        <topology evidence="10">Multi-pass membrane protein</topology>
    </subcellularLocation>
    <subcellularLocation>
        <location evidence="1">Cell membrane</location>
        <topology evidence="1">Multi-pass membrane protein</topology>
    </subcellularLocation>
</comment>
<evidence type="ECO:0000256" key="8">
    <source>
        <dbReference type="ARBA" id="ARBA00023065"/>
    </source>
</evidence>
<feature type="binding site" evidence="11">
    <location>
        <position position="318"/>
    </location>
    <ligand>
        <name>K(+)</name>
        <dbReference type="ChEBI" id="CHEBI:29103"/>
    </ligand>
</feature>
<keyword evidence="7 12" id="KW-1133">Transmembrane helix</keyword>
<reference evidence="14" key="1">
    <citation type="submission" date="2017-08" db="EMBL/GenBank/DDBJ databases">
        <authorList>
            <person name="Varghese N."/>
            <person name="Submissions S."/>
        </authorList>
    </citation>
    <scope>NUCLEOTIDE SEQUENCE [LARGE SCALE GENOMIC DNA]</scope>
    <source>
        <strain evidence="14">KCTC 23107</strain>
    </source>
</reference>
<evidence type="ECO:0000256" key="1">
    <source>
        <dbReference type="ARBA" id="ARBA00004651"/>
    </source>
</evidence>
<keyword evidence="8 10" id="KW-0406">Ion transport</keyword>
<evidence type="ECO:0000256" key="6">
    <source>
        <dbReference type="ARBA" id="ARBA00022958"/>
    </source>
</evidence>
<feature type="binding site" evidence="11">
    <location>
        <position position="222"/>
    </location>
    <ligand>
        <name>K(+)</name>
        <dbReference type="ChEBI" id="CHEBI:29103"/>
    </ligand>
</feature>
<protein>
    <recommendedName>
        <fullName evidence="10">Trk system potassium uptake protein</fullName>
    </recommendedName>
</protein>
<dbReference type="InterPro" id="IPR004772">
    <property type="entry name" value="TrkH"/>
</dbReference>
<evidence type="ECO:0000313" key="14">
    <source>
        <dbReference type="Proteomes" id="UP000219465"/>
    </source>
</evidence>
<feature type="transmembrane region" description="Helical" evidence="12">
    <location>
        <begin position="274"/>
        <end position="292"/>
    </location>
</feature>
<comment type="function">
    <text evidence="10">Low-affinity potassium transport system. Interacts with Trk system potassium uptake protein TrkA.</text>
</comment>
<dbReference type="EMBL" id="OCPC01000004">
    <property type="protein sequence ID" value="SOE18085.1"/>
    <property type="molecule type" value="Genomic_DNA"/>
</dbReference>
<evidence type="ECO:0000256" key="3">
    <source>
        <dbReference type="ARBA" id="ARBA00022475"/>
    </source>
</evidence>
<sequence length="485" mass="52043">MTAFAEFRPVMLVTGLLVATLGFAMLLPALVDIAADNDDWMIFASSGTITMLVGLALFAANRGIPKGLSTRQAMLMTVVSWVTLIAFGALPFQWSGVVPSYTDAFFESMSGLTTTGATVITGLDYAPPGILFWRGLLQWLGGLGIIVMAIAVLPMLQIGGMQLFKAEAFDTAEKILPRATQISTSITLVFIAMTGICAVAYMAVGMAADDALIHAMTTVATGGFSTKDASIGHFQNAGVEWIAVVFMVLGSIPFILYVQMLQGRFRPIIRDEQVKAFMSFLGVAVVAGWMMAHFSGNHIGLEGLRHSAFNVISIVTGTGYASTDYGLWGPHAVGFFFIIMFVGGCAGSTSCGIKIFRFQVLIEGVRQHVSQVMYPHGVFRAHFNGKPIQDRVIASVMSFFFLFMASFVVLSILLRLTGLDTLSSLSGAGTALSNVGPGLGDIIGPAGNFQSLSDIQKWLLSAGMLLGRLELFTVLVLFLPRFWRS</sequence>
<comment type="similarity">
    <text evidence="10">Belongs to the TrkH potassium transport family.</text>
</comment>
<keyword evidence="9 10" id="KW-0472">Membrane</keyword>